<dbReference type="InterPro" id="IPR001680">
    <property type="entry name" value="WD40_rpt"/>
</dbReference>
<dbReference type="SUPFAM" id="SSF50978">
    <property type="entry name" value="WD40 repeat-like"/>
    <property type="match status" value="1"/>
</dbReference>
<organism evidence="9 10">
    <name type="scientific">Candidozyma duobushaemuli</name>
    <dbReference type="NCBI Taxonomy" id="1231522"/>
    <lineage>
        <taxon>Eukaryota</taxon>
        <taxon>Fungi</taxon>
        <taxon>Dikarya</taxon>
        <taxon>Ascomycota</taxon>
        <taxon>Saccharomycotina</taxon>
        <taxon>Pichiomycetes</taxon>
        <taxon>Metschnikowiaceae</taxon>
        <taxon>Candidozyma</taxon>
    </lineage>
</organism>
<dbReference type="GeneID" id="37005189"/>
<gene>
    <name evidence="9" type="ORF">CXQ87_005191</name>
</gene>
<evidence type="ECO:0000256" key="5">
    <source>
        <dbReference type="ARBA" id="ARBA00023242"/>
    </source>
</evidence>
<feature type="compositionally biased region" description="Basic residues" evidence="8">
    <location>
        <begin position="449"/>
        <end position="458"/>
    </location>
</feature>
<dbReference type="PANTHER" id="PTHR19924">
    <property type="entry name" value="UTP15 U3 SMALL NUCLEOLAR RNA-ASSOCIATED PROTEIN 15 FAMILY MEMBER"/>
    <property type="match status" value="1"/>
</dbReference>
<keyword evidence="10" id="KW-1185">Reference proteome</keyword>
<dbReference type="Gene3D" id="2.130.10.10">
    <property type="entry name" value="YVTN repeat-like/Quinoprotein amine dehydrogenase"/>
    <property type="match status" value="1"/>
</dbReference>
<dbReference type="AlphaFoldDB" id="A0A2V1ABM7"/>
<feature type="compositionally biased region" description="Acidic residues" evidence="8">
    <location>
        <begin position="368"/>
        <end position="383"/>
    </location>
</feature>
<reference evidence="9 10" key="1">
    <citation type="submission" date="2017-12" db="EMBL/GenBank/DDBJ databases">
        <title>Genome Sequence of the Amphotericin B-resistant Candida duobushaemulonii strain, B09383.</title>
        <authorList>
            <person name="Chow N.A."/>
            <person name="Gade L."/>
            <person name="Batra D."/>
            <person name="Rowe L.A."/>
            <person name="Loparev V.N."/>
            <person name="Litvintseva A.P."/>
        </authorList>
    </citation>
    <scope>NUCLEOTIDE SEQUENCE [LARGE SCALE GENOMIC DNA]</scope>
    <source>
        <strain evidence="9 10">B09383</strain>
    </source>
</reference>
<keyword evidence="4" id="KW-0677">Repeat</keyword>
<evidence type="ECO:0000256" key="2">
    <source>
        <dbReference type="ARBA" id="ARBA00007625"/>
    </source>
</evidence>
<evidence type="ECO:0000256" key="3">
    <source>
        <dbReference type="ARBA" id="ARBA00022574"/>
    </source>
</evidence>
<dbReference type="VEuPathDB" id="FungiDB:CXQ87_005191"/>
<protein>
    <recommendedName>
        <fullName evidence="6">WD repeat-containing protein JIP5</fullName>
    </recommendedName>
    <alternativeName>
        <fullName evidence="7">WD repeat-containing protein jip5</fullName>
    </alternativeName>
</protein>
<dbReference type="RefSeq" id="XP_025335854.1">
    <property type="nucleotide sequence ID" value="XM_025483619.1"/>
</dbReference>
<name>A0A2V1ABM7_9ASCO</name>
<dbReference type="InterPro" id="IPR036322">
    <property type="entry name" value="WD40_repeat_dom_sf"/>
</dbReference>
<dbReference type="PANTHER" id="PTHR19924:SF31">
    <property type="entry name" value="WD REPEAT-CONTAINING PROTEIN JIP5"/>
    <property type="match status" value="1"/>
</dbReference>
<dbReference type="Proteomes" id="UP000244406">
    <property type="component" value="Unassembled WGS sequence"/>
</dbReference>
<dbReference type="GO" id="GO:0045943">
    <property type="term" value="P:positive regulation of transcription by RNA polymerase I"/>
    <property type="evidence" value="ECO:0007669"/>
    <property type="project" value="TreeGrafter"/>
</dbReference>
<dbReference type="EMBL" id="PKFP01000002">
    <property type="protein sequence ID" value="PVH14914.1"/>
    <property type="molecule type" value="Genomic_DNA"/>
</dbReference>
<dbReference type="Pfam" id="PF00400">
    <property type="entry name" value="WD40"/>
    <property type="match status" value="1"/>
</dbReference>
<keyword evidence="5" id="KW-0539">Nucleus</keyword>
<dbReference type="GO" id="GO:0006364">
    <property type="term" value="P:rRNA processing"/>
    <property type="evidence" value="ECO:0007669"/>
    <property type="project" value="TreeGrafter"/>
</dbReference>
<keyword evidence="3" id="KW-0853">WD repeat</keyword>
<evidence type="ECO:0000313" key="9">
    <source>
        <dbReference type="EMBL" id="PVH14914.1"/>
    </source>
</evidence>
<comment type="similarity">
    <text evidence="2">Belongs to the WD repeat WDR55 family.</text>
</comment>
<dbReference type="InterPro" id="IPR015943">
    <property type="entry name" value="WD40/YVTN_repeat-like_dom_sf"/>
</dbReference>
<evidence type="ECO:0000256" key="4">
    <source>
        <dbReference type="ARBA" id="ARBA00022737"/>
    </source>
</evidence>
<evidence type="ECO:0000256" key="8">
    <source>
        <dbReference type="SAM" id="MobiDB-lite"/>
    </source>
</evidence>
<comment type="caution">
    <text evidence="9">The sequence shown here is derived from an EMBL/GenBank/DDBJ whole genome shotgun (WGS) entry which is preliminary data.</text>
</comment>
<feature type="region of interest" description="Disordered" evidence="8">
    <location>
        <begin position="352"/>
        <end position="469"/>
    </location>
</feature>
<evidence type="ECO:0000313" key="10">
    <source>
        <dbReference type="Proteomes" id="UP000244406"/>
    </source>
</evidence>
<dbReference type="SMART" id="SM00320">
    <property type="entry name" value="WD40"/>
    <property type="match status" value="3"/>
</dbReference>
<proteinExistence type="inferred from homology"/>
<sequence length="469" mass="51952">MISGLATGHLYCHSYDAEALENSLARKKEKYEKSIKDETNISKLAKVWWSQVDYKDSLDEVKMNWKTKRHKGSCRSVVFEVQENSVGEFLYSGGTDNVIKKASTETGKVVAKTDLSSNYENPKDAITTMAVSQTHPYLLAGTDDGHVYVYDSRQLSNDKVKFNLQNMHDDSVNKILPMNAVSPYHYLSLGSTTLTHFDIRKGILTQSDDQGDELLAMCYPTEYVNQGKNDTVLVSHGEGVVSLWRESSNRLSDQISRIKVNKNASIDAIVPTMNAGNENFSDCVWCGDSEGLIHRVDYKKSKVVETRVHSAAMGKLGGLDEVGGLDIDYDYRLISSGMEGLKVWSGEFESSDRENELHSSEDDHWSDSDEDDTASDSESESESDMTNHTTIGSDDVTADQLKKRIKVEDSDDSSDDGVVKKQKTNVSSAQGGLKEESGNNAASSDSAKRKEKKSKKKSSNNGIFKFDGI</sequence>
<evidence type="ECO:0000256" key="6">
    <source>
        <dbReference type="ARBA" id="ARBA00039238"/>
    </source>
</evidence>
<evidence type="ECO:0000256" key="7">
    <source>
        <dbReference type="ARBA" id="ARBA00039514"/>
    </source>
</evidence>
<feature type="compositionally biased region" description="Basic and acidic residues" evidence="8">
    <location>
        <begin position="352"/>
        <end position="367"/>
    </location>
</feature>
<comment type="subcellular location">
    <subcellularLocation>
        <location evidence="1">Nucleus</location>
        <location evidence="1">Nucleolus</location>
    </subcellularLocation>
</comment>
<evidence type="ECO:0000256" key="1">
    <source>
        <dbReference type="ARBA" id="ARBA00004604"/>
    </source>
</evidence>
<dbReference type="GO" id="GO:0005730">
    <property type="term" value="C:nucleolus"/>
    <property type="evidence" value="ECO:0007669"/>
    <property type="project" value="UniProtKB-SubCell"/>
</dbReference>
<accession>A0A2V1ABM7</accession>